<organism evidence="1 2">
    <name type="scientific">Hespellia stercorisuis DSM 15480</name>
    <dbReference type="NCBI Taxonomy" id="1121950"/>
    <lineage>
        <taxon>Bacteria</taxon>
        <taxon>Bacillati</taxon>
        <taxon>Bacillota</taxon>
        <taxon>Clostridia</taxon>
        <taxon>Lachnospirales</taxon>
        <taxon>Lachnospiraceae</taxon>
        <taxon>Hespellia</taxon>
    </lineage>
</organism>
<proteinExistence type="predicted"/>
<dbReference type="RefSeq" id="WP_200803571.1">
    <property type="nucleotide sequence ID" value="NZ_FQZY01000043.1"/>
</dbReference>
<dbReference type="STRING" id="1121950.SAMN02745243_02742"/>
<keyword evidence="2" id="KW-1185">Reference proteome</keyword>
<evidence type="ECO:0000313" key="1">
    <source>
        <dbReference type="EMBL" id="SHK33943.1"/>
    </source>
</evidence>
<evidence type="ECO:0000313" key="2">
    <source>
        <dbReference type="Proteomes" id="UP000184301"/>
    </source>
</evidence>
<accession>A0A1M6RNA1</accession>
<gene>
    <name evidence="1" type="ORF">SAMN02745243_02742</name>
</gene>
<sequence length="55" mass="6318">MEIKEFDRVLLKDGREADVMEAFDNKEFIVDVGSSPKDWETISVTINDIEKVISD</sequence>
<dbReference type="Proteomes" id="UP000184301">
    <property type="component" value="Unassembled WGS sequence"/>
</dbReference>
<reference evidence="1 2" key="1">
    <citation type="submission" date="2016-11" db="EMBL/GenBank/DDBJ databases">
        <authorList>
            <person name="Jaros S."/>
            <person name="Januszkiewicz K."/>
            <person name="Wedrychowicz H."/>
        </authorList>
    </citation>
    <scope>NUCLEOTIDE SEQUENCE [LARGE SCALE GENOMIC DNA]</scope>
    <source>
        <strain evidence="1 2">DSM 15480</strain>
    </source>
</reference>
<dbReference type="AlphaFoldDB" id="A0A1M6RNA1"/>
<protein>
    <submittedName>
        <fullName evidence="1">Uncharacterized protein</fullName>
    </submittedName>
</protein>
<dbReference type="EMBL" id="FQZY01000043">
    <property type="protein sequence ID" value="SHK33943.1"/>
    <property type="molecule type" value="Genomic_DNA"/>
</dbReference>
<name>A0A1M6RNA1_9FIRM</name>